<reference evidence="2" key="1">
    <citation type="submission" date="2015-07" db="EMBL/GenBank/DDBJ databases">
        <title>Genome sequencing of Sunxiuqinia dokdonensis strain SK.</title>
        <authorList>
            <person name="Ahn S."/>
            <person name="Kim B.-C."/>
        </authorList>
    </citation>
    <scope>NUCLEOTIDE SEQUENCE [LARGE SCALE GENOMIC DNA]</scope>
    <source>
        <strain evidence="2">SK</strain>
    </source>
</reference>
<comment type="caution">
    <text evidence="1">The sequence shown here is derived from an EMBL/GenBank/DDBJ whole genome shotgun (WGS) entry which is preliminary data.</text>
</comment>
<proteinExistence type="predicted"/>
<dbReference type="EMBL" id="LGIA01000213">
    <property type="protein sequence ID" value="KOH42760.1"/>
    <property type="molecule type" value="Genomic_DNA"/>
</dbReference>
<name>A0A0L8V2N6_9BACT</name>
<dbReference type="AlphaFoldDB" id="A0A0L8V2N6"/>
<accession>A0A0L8V2N6</accession>
<sequence>MVSLLRYRAIRREIPNQVRNDASFTFGESIQKSSLALE</sequence>
<evidence type="ECO:0000313" key="1">
    <source>
        <dbReference type="EMBL" id="KOH42760.1"/>
    </source>
</evidence>
<gene>
    <name evidence="1" type="ORF">NC99_44320</name>
</gene>
<dbReference type="Proteomes" id="UP000036958">
    <property type="component" value="Unassembled WGS sequence"/>
</dbReference>
<dbReference type="STRING" id="1409788.NC99_44320"/>
<evidence type="ECO:0000313" key="2">
    <source>
        <dbReference type="Proteomes" id="UP000036958"/>
    </source>
</evidence>
<organism evidence="1 2">
    <name type="scientific">Sunxiuqinia dokdonensis</name>
    <dbReference type="NCBI Taxonomy" id="1409788"/>
    <lineage>
        <taxon>Bacteria</taxon>
        <taxon>Pseudomonadati</taxon>
        <taxon>Bacteroidota</taxon>
        <taxon>Bacteroidia</taxon>
        <taxon>Marinilabiliales</taxon>
        <taxon>Prolixibacteraceae</taxon>
        <taxon>Sunxiuqinia</taxon>
    </lineage>
</organism>
<protein>
    <submittedName>
        <fullName evidence="1">Uncharacterized protein</fullName>
    </submittedName>
</protein>
<keyword evidence="2" id="KW-1185">Reference proteome</keyword>